<feature type="transmembrane region" description="Helical" evidence="8">
    <location>
        <begin position="153"/>
        <end position="174"/>
    </location>
</feature>
<dbReference type="NCBIfam" id="TIGR00802">
    <property type="entry name" value="nico"/>
    <property type="match status" value="1"/>
</dbReference>
<comment type="subcellular location">
    <subcellularLocation>
        <location evidence="8">Cell membrane</location>
        <topology evidence="8">Multi-pass membrane protein</topology>
    </subcellularLocation>
    <subcellularLocation>
        <location evidence="1">Endomembrane system</location>
        <topology evidence="1">Multi-pass membrane protein</topology>
    </subcellularLocation>
</comment>
<accession>A0AAC9P875</accession>
<proteinExistence type="inferred from homology"/>
<evidence type="ECO:0000256" key="5">
    <source>
        <dbReference type="ARBA" id="ARBA00022692"/>
    </source>
</evidence>
<keyword evidence="5 8" id="KW-0812">Transmembrane</keyword>
<feature type="transmembrane region" description="Helical" evidence="8">
    <location>
        <begin position="41"/>
        <end position="62"/>
    </location>
</feature>
<keyword evidence="4" id="KW-0533">Nickel</keyword>
<dbReference type="PANTHER" id="PTHR31611">
    <property type="entry name" value="HIGH-AFFINITY NICKEL TRANSPORT PROTEIN NIC1"/>
    <property type="match status" value="1"/>
</dbReference>
<reference evidence="10" key="1">
    <citation type="submission" date="2016-11" db="EMBL/GenBank/DDBJ databases">
        <title>Comparative genomic and phenotypic analysis of Granulibacter bethesdensis clinical isolates from patients with chronic granulomatous disease.</title>
        <authorList>
            <person name="Zarember K.A."/>
            <person name="Porcella S.F."/>
            <person name="Chu J."/>
            <person name="Ding L."/>
            <person name="Dahlstrom E."/>
            <person name="Barbian K."/>
            <person name="Martens C."/>
            <person name="Sykora L."/>
            <person name="Kramer S."/>
            <person name="Pettinato A.M."/>
            <person name="Hong H."/>
            <person name="Wald G."/>
            <person name="Berg L.J."/>
            <person name="Rogge L.S."/>
            <person name="Greenberg D.E."/>
            <person name="Falcone E.L."/>
            <person name="Neves J.F."/>
            <person name="Simoes M.J."/>
            <person name="Casal M."/>
            <person name="Rodriguez-Lopez F.C."/>
            <person name="Zelazny A."/>
            <person name="Gallin J.I."/>
            <person name="Holland S.M."/>
        </authorList>
    </citation>
    <scope>NUCLEOTIDE SEQUENCE [LARGE SCALE GENOMIC DNA]</scope>
    <source>
        <strain evidence="10">NIH9.1</strain>
    </source>
</reference>
<gene>
    <name evidence="9" type="ORF">GbCGDNIH9_0982</name>
</gene>
<evidence type="ECO:0000256" key="3">
    <source>
        <dbReference type="ARBA" id="ARBA00022448"/>
    </source>
</evidence>
<comment type="similarity">
    <text evidence="2 8">Belongs to the NiCoT transporter (TC 2.A.52) family.</text>
</comment>
<evidence type="ECO:0000313" key="9">
    <source>
        <dbReference type="EMBL" id="APH54276.1"/>
    </source>
</evidence>
<name>A0AAC9P875_9PROT</name>
<keyword evidence="7 8" id="KW-0472">Membrane</keyword>
<dbReference type="EMBL" id="CP018191">
    <property type="protein sequence ID" value="APH54276.1"/>
    <property type="molecule type" value="Genomic_DNA"/>
</dbReference>
<dbReference type="Proteomes" id="UP000182373">
    <property type="component" value="Chromosome"/>
</dbReference>
<evidence type="ECO:0000256" key="4">
    <source>
        <dbReference type="ARBA" id="ARBA00022596"/>
    </source>
</evidence>
<feature type="transmembrane region" description="Helical" evidence="8">
    <location>
        <begin position="68"/>
        <end position="85"/>
    </location>
</feature>
<dbReference type="InterPro" id="IPR004688">
    <property type="entry name" value="Ni/Co_transpt"/>
</dbReference>
<feature type="transmembrane region" description="Helical" evidence="8">
    <location>
        <begin position="337"/>
        <end position="359"/>
    </location>
</feature>
<feature type="transmembrane region" description="Helical" evidence="8">
    <location>
        <begin position="290"/>
        <end position="317"/>
    </location>
</feature>
<evidence type="ECO:0000256" key="7">
    <source>
        <dbReference type="ARBA" id="ARBA00023136"/>
    </source>
</evidence>
<feature type="transmembrane region" description="Helical" evidence="8">
    <location>
        <begin position="111"/>
        <end position="133"/>
    </location>
</feature>
<dbReference type="GO" id="GO:0005886">
    <property type="term" value="C:plasma membrane"/>
    <property type="evidence" value="ECO:0007669"/>
    <property type="project" value="UniProtKB-SubCell"/>
</dbReference>
<dbReference type="Pfam" id="PF03824">
    <property type="entry name" value="NicO"/>
    <property type="match status" value="1"/>
</dbReference>
<evidence type="ECO:0000256" key="1">
    <source>
        <dbReference type="ARBA" id="ARBA00004127"/>
    </source>
</evidence>
<keyword evidence="6 8" id="KW-1133">Transmembrane helix</keyword>
<evidence type="ECO:0000256" key="2">
    <source>
        <dbReference type="ARBA" id="ARBA00010892"/>
    </source>
</evidence>
<sequence>MSESAEAHLVLHPQLTKMAAGSLHSPMPPFFLHLRTIPTSIILLHTALIAVNGVVWLIAWQAFADTPMLLGTALLAWIFGLRHALDTDHIAAIDNTVRRLMQAGIQPHSTGLWFSLGHSTIVVLACALITVSAQQFQTLLENIRFFGGTVGTLTSAIFLLCIAVANLLILRTLWRQFRTARRQTINQAALHDTLAKGGLLTRLCHPVFERISQPWHLYPLGVLFGLGFDTATEIGLLGITATQRAGGIPAWEIMIFPALFTAGMTLIDTLDSSLMAGAYGWAFSNPQRKLWYNITMTAISITVALLIGSVEALGLIGEHLHLSGTIWEGIAFLNDDLADFGFLIVGVFVVVWLLSAITYRLAGLDNSAHGQEKSPSR</sequence>
<evidence type="ECO:0000256" key="8">
    <source>
        <dbReference type="RuleBase" id="RU362101"/>
    </source>
</evidence>
<dbReference type="PANTHER" id="PTHR31611:SF0">
    <property type="entry name" value="HIGH-AFFINITY NICKEL TRANSPORT PROTEIN NIC1"/>
    <property type="match status" value="1"/>
</dbReference>
<dbReference type="GO" id="GO:0015099">
    <property type="term" value="F:nickel cation transmembrane transporter activity"/>
    <property type="evidence" value="ECO:0007669"/>
    <property type="project" value="UniProtKB-UniRule"/>
</dbReference>
<keyword evidence="3 8" id="KW-0813">Transport</keyword>
<evidence type="ECO:0000256" key="6">
    <source>
        <dbReference type="ARBA" id="ARBA00022989"/>
    </source>
</evidence>
<dbReference type="AlphaFoldDB" id="A0AAC9P875"/>
<evidence type="ECO:0000313" key="10">
    <source>
        <dbReference type="Proteomes" id="UP000182373"/>
    </source>
</evidence>
<dbReference type="GO" id="GO:0012505">
    <property type="term" value="C:endomembrane system"/>
    <property type="evidence" value="ECO:0007669"/>
    <property type="project" value="UniProtKB-SubCell"/>
</dbReference>
<organism evidence="9 10">
    <name type="scientific">Granulibacter bethesdensis</name>
    <dbReference type="NCBI Taxonomy" id="364410"/>
    <lineage>
        <taxon>Bacteria</taxon>
        <taxon>Pseudomonadati</taxon>
        <taxon>Pseudomonadota</taxon>
        <taxon>Alphaproteobacteria</taxon>
        <taxon>Acetobacterales</taxon>
        <taxon>Acetobacteraceae</taxon>
        <taxon>Granulibacter</taxon>
    </lineage>
</organism>
<dbReference type="InterPro" id="IPR011541">
    <property type="entry name" value="Ni/Co_transpt_high_affinity"/>
</dbReference>
<protein>
    <recommendedName>
        <fullName evidence="8">Nickel/cobalt efflux system</fullName>
    </recommendedName>
</protein>